<protein>
    <submittedName>
        <fullName evidence="2">Transcriptional regulator, AbiEi antitoxin, Type IV TA system</fullName>
    </submittedName>
</protein>
<dbReference type="AlphaFoldDB" id="A0A1H6EN58"/>
<accession>A0A1H6EN58</accession>
<dbReference type="SMR" id="A0A1H6EN58"/>
<gene>
    <name evidence="2" type="ORF">SAMN02982929_07055</name>
    <name evidence="3" type="ORF">SAMN05216506_113185</name>
</gene>
<evidence type="ECO:0000313" key="3">
    <source>
        <dbReference type="EMBL" id="SFE69891.1"/>
    </source>
</evidence>
<evidence type="ECO:0000313" key="4">
    <source>
        <dbReference type="Proteomes" id="UP000199690"/>
    </source>
</evidence>
<dbReference type="Proteomes" id="UP000236729">
    <property type="component" value="Unassembled WGS sequence"/>
</dbReference>
<sequence length="253" mass="27922">MFAAYPTDRGFRCPTRDRNRETSRGLSRGDRILQGMQKTINAIESRFQRRVYRVAEIEKLGISQSTTYRRARADGPWTRLAPGVVLVAPGPPTVHDRIQAALLRAGPGAVVTGIVAAHLHGIPTSLDDVEVHVLIPHSRKIHSYTGTRFERTIRLPEPTYVNGIPTAPPVRAVMDGARTFRTWAFTQRLLHDAIHKETRCKLNDLITEMELGSRRGTAVPRAILRSFQGGTTPLRGLAASPARPASTAQRTAA</sequence>
<feature type="region of interest" description="Disordered" evidence="1">
    <location>
        <begin position="233"/>
        <end position="253"/>
    </location>
</feature>
<name>A0A1H6EN58_9PSEU</name>
<feature type="compositionally biased region" description="Basic and acidic residues" evidence="1">
    <location>
        <begin position="9"/>
        <end position="26"/>
    </location>
</feature>
<evidence type="ECO:0000313" key="5">
    <source>
        <dbReference type="Proteomes" id="UP000236729"/>
    </source>
</evidence>
<organism evidence="2 5">
    <name type="scientific">Saccharopolyspora kobensis</name>
    <dbReference type="NCBI Taxonomy" id="146035"/>
    <lineage>
        <taxon>Bacteria</taxon>
        <taxon>Bacillati</taxon>
        <taxon>Actinomycetota</taxon>
        <taxon>Actinomycetes</taxon>
        <taxon>Pseudonocardiales</taxon>
        <taxon>Pseudonocardiaceae</taxon>
        <taxon>Saccharopolyspora</taxon>
    </lineage>
</organism>
<dbReference type="Proteomes" id="UP000199690">
    <property type="component" value="Unassembled WGS sequence"/>
</dbReference>
<reference evidence="4 5" key="1">
    <citation type="submission" date="2016-10" db="EMBL/GenBank/DDBJ databases">
        <authorList>
            <person name="Varghese N."/>
            <person name="Submissions S."/>
        </authorList>
    </citation>
    <scope>NUCLEOTIDE SEQUENCE [LARGE SCALE GENOMIC DNA]</scope>
    <source>
        <strain evidence="5">ATCC 20501</strain>
        <strain evidence="3 4">CGMCC 4.3529</strain>
    </source>
</reference>
<reference evidence="2" key="2">
    <citation type="submission" date="2016-10" db="EMBL/GenBank/DDBJ databases">
        <authorList>
            <person name="de Groot N.N."/>
        </authorList>
    </citation>
    <scope>NUCLEOTIDE SEQUENCE [LARGE SCALE GENOMIC DNA]</scope>
    <source>
        <strain evidence="2">ATCC 20501</strain>
    </source>
</reference>
<evidence type="ECO:0000256" key="1">
    <source>
        <dbReference type="SAM" id="MobiDB-lite"/>
    </source>
</evidence>
<accession>A0A1I2CNJ2</accession>
<keyword evidence="4" id="KW-1185">Reference proteome</keyword>
<evidence type="ECO:0000313" key="2">
    <source>
        <dbReference type="EMBL" id="SEG98355.1"/>
    </source>
</evidence>
<dbReference type="EMBL" id="FOME01000013">
    <property type="protein sequence ID" value="SFE69891.1"/>
    <property type="molecule type" value="Genomic_DNA"/>
</dbReference>
<proteinExistence type="predicted"/>
<feature type="region of interest" description="Disordered" evidence="1">
    <location>
        <begin position="1"/>
        <end position="26"/>
    </location>
</feature>
<dbReference type="EMBL" id="FNVB01000018">
    <property type="protein sequence ID" value="SEG98355.1"/>
    <property type="molecule type" value="Genomic_DNA"/>
</dbReference>